<comment type="similarity">
    <text evidence="3">Belongs to the glycosyl hydrolase 24 family.</text>
</comment>
<evidence type="ECO:0000313" key="5">
    <source>
        <dbReference type="Proteomes" id="UP000245712"/>
    </source>
</evidence>
<dbReference type="Proteomes" id="UP000245712">
    <property type="component" value="Unassembled WGS sequence"/>
</dbReference>
<dbReference type="PANTHER" id="PTHR37406:SF1">
    <property type="entry name" value="T4-TYPE LYSOZYME 1-RELATED"/>
    <property type="match status" value="1"/>
</dbReference>
<dbReference type="Pfam" id="PF00959">
    <property type="entry name" value="Phage_lysozyme"/>
    <property type="match status" value="1"/>
</dbReference>
<evidence type="ECO:0000256" key="3">
    <source>
        <dbReference type="RuleBase" id="RU003788"/>
    </source>
</evidence>
<organism evidence="4 5">
    <name type="scientific">Paraburkholderia unamae</name>
    <dbReference type="NCBI Taxonomy" id="219649"/>
    <lineage>
        <taxon>Bacteria</taxon>
        <taxon>Pseudomonadati</taxon>
        <taxon>Pseudomonadota</taxon>
        <taxon>Betaproteobacteria</taxon>
        <taxon>Burkholderiales</taxon>
        <taxon>Burkholderiaceae</taxon>
        <taxon>Paraburkholderia</taxon>
    </lineage>
</organism>
<keyword evidence="3" id="KW-0326">Glycosidase</keyword>
<sequence>MSTFDMATLIAELSRDEGRKLKPYVDTVGKTSIGVGRNLSDVGISDAECDAMLENDVTRTVAWLDRNLSWWRNLDAVRQRVIINMAFNMGGGLLTFVNTLAAMQRGDYAAAASGMLASKWATQVGARAQRLAQMMRTGAAA</sequence>
<evidence type="ECO:0000256" key="1">
    <source>
        <dbReference type="ARBA" id="ARBA00022529"/>
    </source>
</evidence>
<protein>
    <recommendedName>
        <fullName evidence="3">Lysozyme</fullName>
        <ecNumber evidence="3">3.2.1.17</ecNumber>
    </recommendedName>
</protein>
<keyword evidence="5" id="KW-1185">Reference proteome</keyword>
<dbReference type="InterPro" id="IPR002196">
    <property type="entry name" value="Glyco_hydro_24"/>
</dbReference>
<dbReference type="InterPro" id="IPR023347">
    <property type="entry name" value="Lysozyme_dom_sf"/>
</dbReference>
<reference evidence="4 5" key="1">
    <citation type="submission" date="2018-05" db="EMBL/GenBank/DDBJ databases">
        <title>Genomic Encyclopedia of Type Strains, Phase IV (KMG-V): Genome sequencing to study the core and pangenomes of soil and plant-associated prokaryotes.</title>
        <authorList>
            <person name="Whitman W."/>
        </authorList>
    </citation>
    <scope>NUCLEOTIDE SEQUENCE [LARGE SCALE GENOMIC DNA]</scope>
    <source>
        <strain evidence="4 5">SCZa-39</strain>
    </source>
</reference>
<accession>A0ABX5KPF0</accession>
<dbReference type="InterPro" id="IPR052619">
    <property type="entry name" value="Phage_lysozyme-like"/>
</dbReference>
<dbReference type="EC" id="3.2.1.17" evidence="3"/>
<keyword evidence="1 3" id="KW-0929">Antimicrobial</keyword>
<dbReference type="EMBL" id="QEOB01000005">
    <property type="protein sequence ID" value="PVX84361.1"/>
    <property type="molecule type" value="Genomic_DNA"/>
</dbReference>
<comment type="caution">
    <text evidence="4">The sequence shown here is derived from an EMBL/GenBank/DDBJ whole genome shotgun (WGS) entry which is preliminary data.</text>
</comment>
<dbReference type="PANTHER" id="PTHR37406">
    <property type="entry name" value="T4-TYPE LYSOZYME 1-RELATED"/>
    <property type="match status" value="1"/>
</dbReference>
<evidence type="ECO:0000313" key="4">
    <source>
        <dbReference type="EMBL" id="PVX84361.1"/>
    </source>
</evidence>
<dbReference type="InterPro" id="IPR023346">
    <property type="entry name" value="Lysozyme-like_dom_sf"/>
</dbReference>
<dbReference type="SUPFAM" id="SSF53955">
    <property type="entry name" value="Lysozyme-like"/>
    <property type="match status" value="1"/>
</dbReference>
<name>A0ABX5KPF0_9BURK</name>
<proteinExistence type="inferred from homology"/>
<evidence type="ECO:0000256" key="2">
    <source>
        <dbReference type="ARBA" id="ARBA00022638"/>
    </source>
</evidence>
<comment type="catalytic activity">
    <reaction evidence="3">
        <text>Hydrolysis of (1-&gt;4)-beta-linkages between N-acetylmuramic acid and N-acetyl-D-glucosamine residues in a peptidoglycan and between N-acetyl-D-glucosamine residues in chitodextrins.</text>
        <dbReference type="EC" id="3.2.1.17"/>
    </reaction>
</comment>
<dbReference type="Gene3D" id="1.10.530.40">
    <property type="match status" value="1"/>
</dbReference>
<gene>
    <name evidence="4" type="ORF">C7402_105202</name>
</gene>
<keyword evidence="2 3" id="KW-0081">Bacteriolytic enzyme</keyword>
<keyword evidence="3" id="KW-0378">Hydrolase</keyword>